<keyword evidence="3" id="KW-0560">Oxidoreductase</keyword>
<dbReference type="InterPro" id="IPR002347">
    <property type="entry name" value="SDR_fam"/>
</dbReference>
<dbReference type="PANTHER" id="PTHR43618:SF8">
    <property type="entry name" value="7ALPHA-HYDROXYSTEROID DEHYDROGENASE"/>
    <property type="match status" value="1"/>
</dbReference>
<dbReference type="OrthoDB" id="158573at2"/>
<protein>
    <submittedName>
        <fullName evidence="4">SDR family oxidoreductase</fullName>
    </submittedName>
</protein>
<keyword evidence="2" id="KW-0521">NADP</keyword>
<dbReference type="Proteomes" id="UP000305778">
    <property type="component" value="Unassembled WGS sequence"/>
</dbReference>
<gene>
    <name evidence="4" type="ORF">FCI23_35230</name>
</gene>
<dbReference type="SUPFAM" id="SSF51735">
    <property type="entry name" value="NAD(P)-binding Rossmann-fold domains"/>
    <property type="match status" value="1"/>
</dbReference>
<dbReference type="Gene3D" id="3.40.50.720">
    <property type="entry name" value="NAD(P)-binding Rossmann-like Domain"/>
    <property type="match status" value="1"/>
</dbReference>
<sequence length="246" mass="25741">MTVRRTALVTGASRGIGRAIAQRLAAEGFDLTVSARADRPLKDTAHELRAYGNRVESVSADMADETQVQALADAHLERYERLDALVLAAGMGAGGELADYPLHRLDTMMTVNLRAPFQMVQRLLPALRTAGSSPSGLGAKVIAIASITGVASEPGLAAYGATKAALISLCESITVAEGAAGVSATALSPGYVDTDMTAWVHDRIDPAEMIRTDDIAELALAICRLSRHAAVPNIVVSRAGGPLWRG</sequence>
<evidence type="ECO:0000313" key="4">
    <source>
        <dbReference type="EMBL" id="TKA04624.1"/>
    </source>
</evidence>
<dbReference type="PRINTS" id="PR00081">
    <property type="entry name" value="GDHRDH"/>
</dbReference>
<keyword evidence="5" id="KW-1185">Reference proteome</keyword>
<dbReference type="RefSeq" id="WP_136728246.1">
    <property type="nucleotide sequence ID" value="NZ_SUMC01000050.1"/>
</dbReference>
<organism evidence="4 5">
    <name type="scientific">Actinacidiphila oryziradicis</name>
    <dbReference type="NCBI Taxonomy" id="2571141"/>
    <lineage>
        <taxon>Bacteria</taxon>
        <taxon>Bacillati</taxon>
        <taxon>Actinomycetota</taxon>
        <taxon>Actinomycetes</taxon>
        <taxon>Kitasatosporales</taxon>
        <taxon>Streptomycetaceae</taxon>
        <taxon>Actinacidiphila</taxon>
    </lineage>
</organism>
<dbReference type="AlphaFoldDB" id="A0A4U0S6A8"/>
<comment type="caution">
    <text evidence="4">The sequence shown here is derived from an EMBL/GenBank/DDBJ whole genome shotgun (WGS) entry which is preliminary data.</text>
</comment>
<dbReference type="Pfam" id="PF00106">
    <property type="entry name" value="adh_short"/>
    <property type="match status" value="1"/>
</dbReference>
<evidence type="ECO:0000256" key="3">
    <source>
        <dbReference type="ARBA" id="ARBA00023002"/>
    </source>
</evidence>
<dbReference type="InterPro" id="IPR052178">
    <property type="entry name" value="Sec_Metab_Biosynth_SDR"/>
</dbReference>
<evidence type="ECO:0000256" key="1">
    <source>
        <dbReference type="ARBA" id="ARBA00006484"/>
    </source>
</evidence>
<dbReference type="CDD" id="cd05233">
    <property type="entry name" value="SDR_c"/>
    <property type="match status" value="1"/>
</dbReference>
<dbReference type="EMBL" id="SUMC01000050">
    <property type="protein sequence ID" value="TKA04624.1"/>
    <property type="molecule type" value="Genomic_DNA"/>
</dbReference>
<dbReference type="InterPro" id="IPR036291">
    <property type="entry name" value="NAD(P)-bd_dom_sf"/>
</dbReference>
<proteinExistence type="inferred from homology"/>
<comment type="similarity">
    <text evidence="1">Belongs to the short-chain dehydrogenases/reductases (SDR) family.</text>
</comment>
<evidence type="ECO:0000256" key="2">
    <source>
        <dbReference type="ARBA" id="ARBA00022857"/>
    </source>
</evidence>
<name>A0A4U0S6A8_9ACTN</name>
<dbReference type="PANTHER" id="PTHR43618">
    <property type="entry name" value="7-ALPHA-HYDROXYSTEROID DEHYDROGENASE"/>
    <property type="match status" value="1"/>
</dbReference>
<dbReference type="GO" id="GO:0016491">
    <property type="term" value="F:oxidoreductase activity"/>
    <property type="evidence" value="ECO:0007669"/>
    <property type="project" value="UniProtKB-KW"/>
</dbReference>
<accession>A0A4U0S6A8</accession>
<reference evidence="4 5" key="1">
    <citation type="submission" date="2019-04" db="EMBL/GenBank/DDBJ databases">
        <title>Streptomyces oryziradicis sp. nov., a novel actinomycete isolated from rhizosphere soil of rice (Oryza sativa L.).</title>
        <authorList>
            <person name="Li C."/>
        </authorList>
    </citation>
    <scope>NUCLEOTIDE SEQUENCE [LARGE SCALE GENOMIC DNA]</scope>
    <source>
        <strain evidence="4 5">NEAU-C40</strain>
    </source>
</reference>
<evidence type="ECO:0000313" key="5">
    <source>
        <dbReference type="Proteomes" id="UP000305778"/>
    </source>
</evidence>